<dbReference type="InterPro" id="IPR027417">
    <property type="entry name" value="P-loop_NTPase"/>
</dbReference>
<organism evidence="5 6">
    <name type="scientific">Oceanipulchritudo coccoides</name>
    <dbReference type="NCBI Taxonomy" id="2706888"/>
    <lineage>
        <taxon>Bacteria</taxon>
        <taxon>Pseudomonadati</taxon>
        <taxon>Verrucomicrobiota</taxon>
        <taxon>Opitutia</taxon>
        <taxon>Puniceicoccales</taxon>
        <taxon>Oceanipulchritudinaceae</taxon>
        <taxon>Oceanipulchritudo</taxon>
    </lineage>
</organism>
<dbReference type="SUPFAM" id="SSF52540">
    <property type="entry name" value="P-loop containing nucleoside triphosphate hydrolases"/>
    <property type="match status" value="1"/>
</dbReference>
<protein>
    <submittedName>
        <fullName evidence="5">ABC transporter ATP-binding protein</fullName>
    </submittedName>
</protein>
<keyword evidence="2" id="KW-0547">Nucleotide-binding</keyword>
<dbReference type="AlphaFoldDB" id="A0A6B2M023"/>
<proteinExistence type="predicted"/>
<evidence type="ECO:0000259" key="4">
    <source>
        <dbReference type="PROSITE" id="PS50893"/>
    </source>
</evidence>
<dbReference type="Pfam" id="PF00005">
    <property type="entry name" value="ABC_tran"/>
    <property type="match status" value="1"/>
</dbReference>
<dbReference type="PANTHER" id="PTHR42939:SF1">
    <property type="entry name" value="ABC TRANSPORTER ATP-BINDING PROTEIN ALBC-RELATED"/>
    <property type="match status" value="1"/>
</dbReference>
<dbReference type="PANTHER" id="PTHR42939">
    <property type="entry name" value="ABC TRANSPORTER ATP-BINDING PROTEIN ALBC-RELATED"/>
    <property type="match status" value="1"/>
</dbReference>
<keyword evidence="3 5" id="KW-0067">ATP-binding</keyword>
<reference evidence="5 6" key="1">
    <citation type="submission" date="2020-02" db="EMBL/GenBank/DDBJ databases">
        <title>Albibacoteraceae fam. nov., the first described family within the subdivision 4 Verrucomicrobia.</title>
        <authorList>
            <person name="Xi F."/>
        </authorList>
    </citation>
    <scope>NUCLEOTIDE SEQUENCE [LARGE SCALE GENOMIC DNA]</scope>
    <source>
        <strain evidence="5 6">CK1056</strain>
    </source>
</reference>
<name>A0A6B2M023_9BACT</name>
<dbReference type="RefSeq" id="WP_163961747.1">
    <property type="nucleotide sequence ID" value="NZ_JAAGNX010000001.1"/>
</dbReference>
<dbReference type="SMART" id="SM00382">
    <property type="entry name" value="AAA"/>
    <property type="match status" value="1"/>
</dbReference>
<comment type="caution">
    <text evidence="5">The sequence shown here is derived from an EMBL/GenBank/DDBJ whole genome shotgun (WGS) entry which is preliminary data.</text>
</comment>
<keyword evidence="6" id="KW-1185">Reference proteome</keyword>
<dbReference type="GO" id="GO:0016887">
    <property type="term" value="F:ATP hydrolysis activity"/>
    <property type="evidence" value="ECO:0007669"/>
    <property type="project" value="InterPro"/>
</dbReference>
<evidence type="ECO:0000256" key="3">
    <source>
        <dbReference type="ARBA" id="ARBA00022840"/>
    </source>
</evidence>
<gene>
    <name evidence="5" type="ORF">G0Q06_01460</name>
</gene>
<evidence type="ECO:0000256" key="1">
    <source>
        <dbReference type="ARBA" id="ARBA00022448"/>
    </source>
</evidence>
<dbReference type="InterPro" id="IPR051782">
    <property type="entry name" value="ABC_Transporter_VariousFunc"/>
</dbReference>
<dbReference type="EMBL" id="JAAGNX010000001">
    <property type="protein sequence ID" value="NDV61110.1"/>
    <property type="molecule type" value="Genomic_DNA"/>
</dbReference>
<sequence length="233" mass="25846">MINLSDIRLKLDRQSVLKGFDLDAESACVSLVVGPNGAGKSSSLKVACGLWRPSSGAVLVDGRDITDCPREYRKYVAYLPQSPSFHPRLTVAQVAEFYARIERCSPDEVEYALECFGMDACSGKRTGNLSGGFRQRLGLAVLSLSKAPVLLLDEPGLSLDPFWRERLQEWLREEAASGRTLIVATHLLAEWEGKADRCFLCDDGRIVGQLNPEYLRQAFPAPLDQRERKVAND</sequence>
<dbReference type="GO" id="GO:0005524">
    <property type="term" value="F:ATP binding"/>
    <property type="evidence" value="ECO:0007669"/>
    <property type="project" value="UniProtKB-KW"/>
</dbReference>
<evidence type="ECO:0000313" key="6">
    <source>
        <dbReference type="Proteomes" id="UP000478417"/>
    </source>
</evidence>
<dbReference type="CDD" id="cd03230">
    <property type="entry name" value="ABC_DR_subfamily_A"/>
    <property type="match status" value="1"/>
</dbReference>
<dbReference type="Gene3D" id="3.40.50.300">
    <property type="entry name" value="P-loop containing nucleotide triphosphate hydrolases"/>
    <property type="match status" value="1"/>
</dbReference>
<evidence type="ECO:0000256" key="2">
    <source>
        <dbReference type="ARBA" id="ARBA00022741"/>
    </source>
</evidence>
<feature type="domain" description="ABC transporter" evidence="4">
    <location>
        <begin position="2"/>
        <end position="228"/>
    </location>
</feature>
<keyword evidence="1" id="KW-0813">Transport</keyword>
<dbReference type="InterPro" id="IPR003593">
    <property type="entry name" value="AAA+_ATPase"/>
</dbReference>
<dbReference type="Proteomes" id="UP000478417">
    <property type="component" value="Unassembled WGS sequence"/>
</dbReference>
<dbReference type="PROSITE" id="PS50893">
    <property type="entry name" value="ABC_TRANSPORTER_2"/>
    <property type="match status" value="1"/>
</dbReference>
<accession>A0A6B2M023</accession>
<evidence type="ECO:0000313" key="5">
    <source>
        <dbReference type="EMBL" id="NDV61110.1"/>
    </source>
</evidence>
<dbReference type="InterPro" id="IPR003439">
    <property type="entry name" value="ABC_transporter-like_ATP-bd"/>
</dbReference>